<gene>
    <name evidence="1" type="ORF">HINF_LOCUS2030</name>
    <name evidence="2" type="ORF">HINF_LOCUS71676</name>
</gene>
<keyword evidence="3" id="KW-1185">Reference proteome</keyword>
<reference evidence="1" key="1">
    <citation type="submission" date="2023-06" db="EMBL/GenBank/DDBJ databases">
        <authorList>
            <person name="Kurt Z."/>
        </authorList>
    </citation>
    <scope>NUCLEOTIDE SEQUENCE</scope>
</reference>
<evidence type="ECO:0000313" key="1">
    <source>
        <dbReference type="EMBL" id="CAI9914385.1"/>
    </source>
</evidence>
<protein>
    <submittedName>
        <fullName evidence="1">Uncharacterized protein</fullName>
    </submittedName>
</protein>
<dbReference type="EMBL" id="CAXDID020000555">
    <property type="protein sequence ID" value="CAL6102457.1"/>
    <property type="molecule type" value="Genomic_DNA"/>
</dbReference>
<evidence type="ECO:0000313" key="2">
    <source>
        <dbReference type="EMBL" id="CAL6102457.1"/>
    </source>
</evidence>
<organism evidence="1">
    <name type="scientific">Hexamita inflata</name>
    <dbReference type="NCBI Taxonomy" id="28002"/>
    <lineage>
        <taxon>Eukaryota</taxon>
        <taxon>Metamonada</taxon>
        <taxon>Diplomonadida</taxon>
        <taxon>Hexamitidae</taxon>
        <taxon>Hexamitinae</taxon>
        <taxon>Hexamita</taxon>
    </lineage>
</organism>
<name>A0AA86N7N4_9EUKA</name>
<accession>A0AA86N7N4</accession>
<reference evidence="2 3" key="2">
    <citation type="submission" date="2024-07" db="EMBL/GenBank/DDBJ databases">
        <authorList>
            <person name="Akdeniz Z."/>
        </authorList>
    </citation>
    <scope>NUCLEOTIDE SEQUENCE [LARGE SCALE GENOMIC DNA]</scope>
</reference>
<dbReference type="SUPFAM" id="SSF50978">
    <property type="entry name" value="WD40 repeat-like"/>
    <property type="match status" value="1"/>
</dbReference>
<dbReference type="Proteomes" id="UP001642409">
    <property type="component" value="Unassembled WGS sequence"/>
</dbReference>
<dbReference type="AlphaFoldDB" id="A0AA86N7N4"/>
<proteinExistence type="predicted"/>
<dbReference type="Gene3D" id="2.130.10.10">
    <property type="entry name" value="YVTN repeat-like/Quinoprotein amine dehydrogenase"/>
    <property type="match status" value="1"/>
</dbReference>
<sequence>MKSTTQKLFSIDNIVTHLATYKKQTITVSDSESIFRLSSNGVASSYNCEQPIRSIAHSSDNALWVGMDSTLSLFDYRANKMTQFGQFAAEEVYRIQPVRDNELLVACSRAENVISLLDVRNPYKPLMNYTCHGAFVTKFFPLQGFFYSADEDGNVYKLGYDSNQILNRVKFNQNQLLIDLDYSYNKDYFLVLLENNILKQTETLVFDNIENESTPYHQLIFCQNSQKTVFSNNAEVVFCDEICDEIEEYVKETDYDCQIRAFDTGVVFSDGGTILFNRME</sequence>
<dbReference type="EMBL" id="CATOUU010000049">
    <property type="protein sequence ID" value="CAI9914385.1"/>
    <property type="molecule type" value="Genomic_DNA"/>
</dbReference>
<dbReference type="InterPro" id="IPR036322">
    <property type="entry name" value="WD40_repeat_dom_sf"/>
</dbReference>
<comment type="caution">
    <text evidence="1">The sequence shown here is derived from an EMBL/GenBank/DDBJ whole genome shotgun (WGS) entry which is preliminary data.</text>
</comment>
<dbReference type="InterPro" id="IPR015943">
    <property type="entry name" value="WD40/YVTN_repeat-like_dom_sf"/>
</dbReference>
<evidence type="ECO:0000313" key="3">
    <source>
        <dbReference type="Proteomes" id="UP001642409"/>
    </source>
</evidence>